<name>A0A371NRH5_9MICO</name>
<proteinExistence type="predicted"/>
<keyword evidence="1" id="KW-0472">Membrane</keyword>
<sequence length="197" mass="20631">MDIERTHSDVVAERREPGARRAALLALATVFLAFSVIWSPLPPPIAAGDDTQAADAALPADAPWIWPVEGARTMTAPFRAPAHRYGPGHRGMDITASGPLRSPASGVVAFRGTVVDRGVLTIDHGDGYIITLEPVTSALTPGDVVEAGQVIAEASAGGHALPGTVHVGVRLEGEYVNPRPLFGDMPRAILYPCCDGE</sequence>
<dbReference type="CDD" id="cd12797">
    <property type="entry name" value="M23_peptidase"/>
    <property type="match status" value="1"/>
</dbReference>
<reference evidence="3 4" key="1">
    <citation type="submission" date="2018-08" db="EMBL/GenBank/DDBJ databases">
        <title>Isolation, diversity and antifungal activity of Actinobacteria from cow dung.</title>
        <authorList>
            <person name="Ling L."/>
        </authorList>
    </citation>
    <scope>NUCLEOTIDE SEQUENCE [LARGE SCALE GENOMIC DNA]</scope>
    <source>
        <strain evidence="3 4">NEAU-LLE</strain>
    </source>
</reference>
<dbReference type="Proteomes" id="UP000262172">
    <property type="component" value="Unassembled WGS sequence"/>
</dbReference>
<dbReference type="OrthoDB" id="5245088at2"/>
<evidence type="ECO:0000256" key="1">
    <source>
        <dbReference type="SAM" id="Phobius"/>
    </source>
</evidence>
<gene>
    <name evidence="3" type="ORF">DY023_12680</name>
</gene>
<comment type="caution">
    <text evidence="3">The sequence shown here is derived from an EMBL/GenBank/DDBJ whole genome shotgun (WGS) entry which is preliminary data.</text>
</comment>
<dbReference type="AlphaFoldDB" id="A0A371NRH5"/>
<keyword evidence="4" id="KW-1185">Reference proteome</keyword>
<evidence type="ECO:0000313" key="4">
    <source>
        <dbReference type="Proteomes" id="UP000262172"/>
    </source>
</evidence>
<dbReference type="InterPro" id="IPR016047">
    <property type="entry name" value="M23ase_b-sheet_dom"/>
</dbReference>
<keyword evidence="1" id="KW-0812">Transmembrane</keyword>
<dbReference type="PANTHER" id="PTHR21666:SF270">
    <property type="entry name" value="MUREIN HYDROLASE ACTIVATOR ENVC"/>
    <property type="match status" value="1"/>
</dbReference>
<dbReference type="Pfam" id="PF01551">
    <property type="entry name" value="Peptidase_M23"/>
    <property type="match status" value="1"/>
</dbReference>
<evidence type="ECO:0000259" key="2">
    <source>
        <dbReference type="Pfam" id="PF01551"/>
    </source>
</evidence>
<keyword evidence="1" id="KW-1133">Transmembrane helix</keyword>
<evidence type="ECO:0000313" key="3">
    <source>
        <dbReference type="EMBL" id="REJ04766.1"/>
    </source>
</evidence>
<feature type="transmembrane region" description="Helical" evidence="1">
    <location>
        <begin position="22"/>
        <end position="41"/>
    </location>
</feature>
<dbReference type="EMBL" id="QUAB01000045">
    <property type="protein sequence ID" value="REJ04766.1"/>
    <property type="molecule type" value="Genomic_DNA"/>
</dbReference>
<dbReference type="SUPFAM" id="SSF51261">
    <property type="entry name" value="Duplicated hybrid motif"/>
    <property type="match status" value="1"/>
</dbReference>
<organism evidence="3 4">
    <name type="scientific">Microbacterium bovistercoris</name>
    <dbReference type="NCBI Taxonomy" id="2293570"/>
    <lineage>
        <taxon>Bacteria</taxon>
        <taxon>Bacillati</taxon>
        <taxon>Actinomycetota</taxon>
        <taxon>Actinomycetes</taxon>
        <taxon>Micrococcales</taxon>
        <taxon>Microbacteriaceae</taxon>
        <taxon>Microbacterium</taxon>
    </lineage>
</organism>
<feature type="domain" description="M23ase beta-sheet core" evidence="2">
    <location>
        <begin position="88"/>
        <end position="178"/>
    </location>
</feature>
<dbReference type="PANTHER" id="PTHR21666">
    <property type="entry name" value="PEPTIDASE-RELATED"/>
    <property type="match status" value="1"/>
</dbReference>
<protein>
    <submittedName>
        <fullName evidence="3">M23 family peptidase</fullName>
    </submittedName>
</protein>
<dbReference type="InterPro" id="IPR011055">
    <property type="entry name" value="Dup_hybrid_motif"/>
</dbReference>
<dbReference type="GO" id="GO:0004222">
    <property type="term" value="F:metalloendopeptidase activity"/>
    <property type="evidence" value="ECO:0007669"/>
    <property type="project" value="TreeGrafter"/>
</dbReference>
<dbReference type="RefSeq" id="WP_116242703.1">
    <property type="nucleotide sequence ID" value="NZ_QUAB01000045.1"/>
</dbReference>
<dbReference type="InterPro" id="IPR050570">
    <property type="entry name" value="Cell_wall_metabolism_enzyme"/>
</dbReference>
<accession>A0A371NRH5</accession>
<dbReference type="Gene3D" id="2.70.70.10">
    <property type="entry name" value="Glucose Permease (Domain IIA)"/>
    <property type="match status" value="1"/>
</dbReference>